<name>A0A6A5SFI1_9PLEO</name>
<keyword evidence="1" id="KW-0472">Membrane</keyword>
<keyword evidence="1" id="KW-1133">Transmembrane helix</keyword>
<evidence type="ECO:0000313" key="3">
    <source>
        <dbReference type="Proteomes" id="UP000800038"/>
    </source>
</evidence>
<feature type="transmembrane region" description="Helical" evidence="1">
    <location>
        <begin position="15"/>
        <end position="33"/>
    </location>
</feature>
<evidence type="ECO:0000313" key="2">
    <source>
        <dbReference type="EMBL" id="KAF1938823.1"/>
    </source>
</evidence>
<keyword evidence="1" id="KW-0812">Transmembrane</keyword>
<keyword evidence="3" id="KW-1185">Reference proteome</keyword>
<proteinExistence type="predicted"/>
<gene>
    <name evidence="2" type="ORF">EJ02DRAFT_457586</name>
</gene>
<protein>
    <submittedName>
        <fullName evidence="2">Uncharacterized protein</fullName>
    </submittedName>
</protein>
<dbReference type="AlphaFoldDB" id="A0A6A5SFI1"/>
<sequence>MSSNPNARLNNLLRYTYRGNMVFFAGFATWYVLKGPDRKESAGDALEQKKIEGPVTKQ</sequence>
<accession>A0A6A5SFI1</accession>
<dbReference type="OrthoDB" id="3793587at2759"/>
<evidence type="ECO:0000256" key="1">
    <source>
        <dbReference type="SAM" id="Phobius"/>
    </source>
</evidence>
<dbReference type="Proteomes" id="UP000800038">
    <property type="component" value="Unassembled WGS sequence"/>
</dbReference>
<dbReference type="EMBL" id="ML976095">
    <property type="protein sequence ID" value="KAF1938823.1"/>
    <property type="molecule type" value="Genomic_DNA"/>
</dbReference>
<organism evidence="2 3">
    <name type="scientific">Clathrospora elynae</name>
    <dbReference type="NCBI Taxonomy" id="706981"/>
    <lineage>
        <taxon>Eukaryota</taxon>
        <taxon>Fungi</taxon>
        <taxon>Dikarya</taxon>
        <taxon>Ascomycota</taxon>
        <taxon>Pezizomycotina</taxon>
        <taxon>Dothideomycetes</taxon>
        <taxon>Pleosporomycetidae</taxon>
        <taxon>Pleosporales</taxon>
        <taxon>Diademaceae</taxon>
        <taxon>Clathrospora</taxon>
    </lineage>
</organism>
<reference evidence="2" key="1">
    <citation type="journal article" date="2020" name="Stud. Mycol.">
        <title>101 Dothideomycetes genomes: a test case for predicting lifestyles and emergence of pathogens.</title>
        <authorList>
            <person name="Haridas S."/>
            <person name="Albert R."/>
            <person name="Binder M."/>
            <person name="Bloem J."/>
            <person name="Labutti K."/>
            <person name="Salamov A."/>
            <person name="Andreopoulos B."/>
            <person name="Baker S."/>
            <person name="Barry K."/>
            <person name="Bills G."/>
            <person name="Bluhm B."/>
            <person name="Cannon C."/>
            <person name="Castanera R."/>
            <person name="Culley D."/>
            <person name="Daum C."/>
            <person name="Ezra D."/>
            <person name="Gonzalez J."/>
            <person name="Henrissat B."/>
            <person name="Kuo A."/>
            <person name="Liang C."/>
            <person name="Lipzen A."/>
            <person name="Lutzoni F."/>
            <person name="Magnuson J."/>
            <person name="Mondo S."/>
            <person name="Nolan M."/>
            <person name="Ohm R."/>
            <person name="Pangilinan J."/>
            <person name="Park H.-J."/>
            <person name="Ramirez L."/>
            <person name="Alfaro M."/>
            <person name="Sun H."/>
            <person name="Tritt A."/>
            <person name="Yoshinaga Y."/>
            <person name="Zwiers L.-H."/>
            <person name="Turgeon B."/>
            <person name="Goodwin S."/>
            <person name="Spatafora J."/>
            <person name="Crous P."/>
            <person name="Grigoriev I."/>
        </authorList>
    </citation>
    <scope>NUCLEOTIDE SEQUENCE</scope>
    <source>
        <strain evidence="2">CBS 161.51</strain>
    </source>
</reference>